<sequence>MSVDFGAYLGKVTHSVAVLERNGEPARGVTLERDFKTTIEDLWDAITNPERLPRWFLPVSGELKQGGHYQLEGNAGGTITECTAPRSLALTWEFGGGVSWVEVTLTPQDEQSSHLKLVHICPLDEEFWPTYGPGATGVGWDLGLVGLAVHLESEGGERFDEEALAKTADGRAFIAALSQNWGEAAVEAGDDEQEARQAAEKTAAFYSGE</sequence>
<dbReference type="AlphaFoldDB" id="A0A432WJC2"/>
<evidence type="ECO:0000313" key="4">
    <source>
        <dbReference type="EMBL" id="RUO33883.1"/>
    </source>
</evidence>
<comment type="similarity">
    <text evidence="1">Belongs to the AHA1 family.</text>
</comment>
<dbReference type="Pfam" id="PF08327">
    <property type="entry name" value="AHSA1"/>
    <property type="match status" value="1"/>
</dbReference>
<dbReference type="CDD" id="cd08899">
    <property type="entry name" value="SRPBCC_CalC_Aha1-like_6"/>
    <property type="match status" value="1"/>
</dbReference>
<comment type="caution">
    <text evidence="4">The sequence shown here is derived from an EMBL/GenBank/DDBJ whole genome shotgun (WGS) entry which is preliminary data.</text>
</comment>
<evidence type="ECO:0000256" key="1">
    <source>
        <dbReference type="ARBA" id="ARBA00006817"/>
    </source>
</evidence>
<name>A0A432WJC2_9GAMM</name>
<dbReference type="EMBL" id="PIPO01000002">
    <property type="protein sequence ID" value="RUO33883.1"/>
    <property type="molecule type" value="Genomic_DNA"/>
</dbReference>
<evidence type="ECO:0000256" key="2">
    <source>
        <dbReference type="SAM" id="MobiDB-lite"/>
    </source>
</evidence>
<gene>
    <name evidence="4" type="ORF">CWE14_05345</name>
</gene>
<evidence type="ECO:0000313" key="5">
    <source>
        <dbReference type="Proteomes" id="UP000287823"/>
    </source>
</evidence>
<protein>
    <submittedName>
        <fullName evidence="4">Polyketide cyclase</fullName>
    </submittedName>
</protein>
<reference evidence="4 5" key="1">
    <citation type="journal article" date="2011" name="Front. Microbiol.">
        <title>Genomic signatures of strain selection and enhancement in Bacillus atrophaeus var. globigii, a historical biowarfare simulant.</title>
        <authorList>
            <person name="Gibbons H.S."/>
            <person name="Broomall S.M."/>
            <person name="McNew L.A."/>
            <person name="Daligault H."/>
            <person name="Chapman C."/>
            <person name="Bruce D."/>
            <person name="Karavis M."/>
            <person name="Krepps M."/>
            <person name="McGregor P.A."/>
            <person name="Hong C."/>
            <person name="Park K.H."/>
            <person name="Akmal A."/>
            <person name="Feldman A."/>
            <person name="Lin J.S."/>
            <person name="Chang W.E."/>
            <person name="Higgs B.W."/>
            <person name="Demirev P."/>
            <person name="Lindquist J."/>
            <person name="Liem A."/>
            <person name="Fochler E."/>
            <person name="Read T.D."/>
            <person name="Tapia R."/>
            <person name="Johnson S."/>
            <person name="Bishop-Lilly K.A."/>
            <person name="Detter C."/>
            <person name="Han C."/>
            <person name="Sozhamannan S."/>
            <person name="Rosenzweig C.N."/>
            <person name="Skowronski E.W."/>
        </authorList>
    </citation>
    <scope>NUCLEOTIDE SEQUENCE [LARGE SCALE GENOMIC DNA]</scope>
    <source>
        <strain evidence="4 5">Y4G10-17</strain>
    </source>
</reference>
<dbReference type="RefSeq" id="WP_126798449.1">
    <property type="nucleotide sequence ID" value="NZ_PIPO01000002.1"/>
</dbReference>
<feature type="region of interest" description="Disordered" evidence="2">
    <location>
        <begin position="188"/>
        <end position="209"/>
    </location>
</feature>
<evidence type="ECO:0000259" key="3">
    <source>
        <dbReference type="Pfam" id="PF08327"/>
    </source>
</evidence>
<keyword evidence="5" id="KW-1185">Reference proteome</keyword>
<accession>A0A432WJC2</accession>
<organism evidence="4 5">
    <name type="scientific">Aliidiomarina soli</name>
    <dbReference type="NCBI Taxonomy" id="1928574"/>
    <lineage>
        <taxon>Bacteria</taxon>
        <taxon>Pseudomonadati</taxon>
        <taxon>Pseudomonadota</taxon>
        <taxon>Gammaproteobacteria</taxon>
        <taxon>Alteromonadales</taxon>
        <taxon>Idiomarinaceae</taxon>
        <taxon>Aliidiomarina</taxon>
    </lineage>
</organism>
<dbReference type="SUPFAM" id="SSF55961">
    <property type="entry name" value="Bet v1-like"/>
    <property type="match status" value="1"/>
</dbReference>
<dbReference type="Proteomes" id="UP000287823">
    <property type="component" value="Unassembled WGS sequence"/>
</dbReference>
<dbReference type="InterPro" id="IPR013538">
    <property type="entry name" value="ASHA1/2-like_C"/>
</dbReference>
<proteinExistence type="inferred from homology"/>
<feature type="domain" description="Activator of Hsp90 ATPase homologue 1/2-like C-terminal" evidence="3">
    <location>
        <begin position="36"/>
        <end position="127"/>
    </location>
</feature>
<dbReference type="Gene3D" id="3.30.530.20">
    <property type="match status" value="1"/>
</dbReference>
<dbReference type="InterPro" id="IPR023393">
    <property type="entry name" value="START-like_dom_sf"/>
</dbReference>